<dbReference type="InterPro" id="IPR008030">
    <property type="entry name" value="NmrA-like"/>
</dbReference>
<dbReference type="PANTHER" id="PTHR47129:SF1">
    <property type="entry name" value="NMRA-LIKE DOMAIN-CONTAINING PROTEIN"/>
    <property type="match status" value="1"/>
</dbReference>
<organism evidence="2 3">
    <name type="scientific">Luteolibacter luteus</name>
    <dbReference type="NCBI Taxonomy" id="2728835"/>
    <lineage>
        <taxon>Bacteria</taxon>
        <taxon>Pseudomonadati</taxon>
        <taxon>Verrucomicrobiota</taxon>
        <taxon>Verrucomicrobiia</taxon>
        <taxon>Verrucomicrobiales</taxon>
        <taxon>Verrucomicrobiaceae</taxon>
        <taxon>Luteolibacter</taxon>
    </lineage>
</organism>
<dbReference type="EMBL" id="CP051774">
    <property type="protein sequence ID" value="QJE94736.1"/>
    <property type="molecule type" value="Genomic_DNA"/>
</dbReference>
<dbReference type="SUPFAM" id="SSF51735">
    <property type="entry name" value="NAD(P)-binding Rossmann-fold domains"/>
    <property type="match status" value="1"/>
</dbReference>
<gene>
    <name evidence="2" type="ORF">HHL09_02715</name>
</gene>
<protein>
    <submittedName>
        <fullName evidence="2">SDR family oxidoreductase</fullName>
    </submittedName>
</protein>
<dbReference type="AlphaFoldDB" id="A0A858RCH8"/>
<dbReference type="Proteomes" id="UP000501812">
    <property type="component" value="Chromosome"/>
</dbReference>
<dbReference type="KEGG" id="luo:HHL09_02715"/>
<keyword evidence="3" id="KW-1185">Reference proteome</keyword>
<dbReference type="RefSeq" id="WP_169452957.1">
    <property type="nucleotide sequence ID" value="NZ_CP051774.1"/>
</dbReference>
<dbReference type="PANTHER" id="PTHR47129">
    <property type="entry name" value="QUINONE OXIDOREDUCTASE 2"/>
    <property type="match status" value="1"/>
</dbReference>
<evidence type="ECO:0000313" key="2">
    <source>
        <dbReference type="EMBL" id="QJE94736.1"/>
    </source>
</evidence>
<dbReference type="InterPro" id="IPR052718">
    <property type="entry name" value="NmrA-type_oxidoreductase"/>
</dbReference>
<dbReference type="CDD" id="cd05269">
    <property type="entry name" value="TMR_SDR_a"/>
    <property type="match status" value="1"/>
</dbReference>
<proteinExistence type="predicted"/>
<accession>A0A858RCH8</accession>
<name>A0A858RCH8_9BACT</name>
<dbReference type="Pfam" id="PF05368">
    <property type="entry name" value="NmrA"/>
    <property type="match status" value="1"/>
</dbReference>
<dbReference type="Gene3D" id="3.40.50.720">
    <property type="entry name" value="NAD(P)-binding Rossmann-like Domain"/>
    <property type="match status" value="1"/>
</dbReference>
<evidence type="ECO:0000313" key="3">
    <source>
        <dbReference type="Proteomes" id="UP000501812"/>
    </source>
</evidence>
<evidence type="ECO:0000259" key="1">
    <source>
        <dbReference type="Pfam" id="PF05368"/>
    </source>
</evidence>
<reference evidence="2 3" key="1">
    <citation type="submission" date="2020-04" db="EMBL/GenBank/DDBJ databases">
        <title>Luteolibacter sp. G-1-1-1 isolated from soil.</title>
        <authorList>
            <person name="Dahal R.H."/>
        </authorList>
    </citation>
    <scope>NUCLEOTIDE SEQUENCE [LARGE SCALE GENOMIC DNA]</scope>
    <source>
        <strain evidence="2 3">G-1-1-1</strain>
    </source>
</reference>
<dbReference type="InterPro" id="IPR036291">
    <property type="entry name" value="NAD(P)-bd_dom_sf"/>
</dbReference>
<sequence length="284" mass="29890">MIAITGATGQLGRLVLAQLLKTVPADQLVAVVRDSSKAANFAERGVSVRVAAYGDRAALAKAFEGVERVLLISSNELGQRVAQHVSAIEAAKDAGVKQLAYTSVLRADTSTLSVAKEHLETEQALIASGLPYVLLRNGWYTENYLRSLPGVLANGALVGCAGSGRIASAACQDYAEAAAVVLTAPLESGRIYELAGDDAFSLADLAAEISRQTGKQIPYQDLSEPAYVELLLKVGMPQVYAELIADSDRGAAAGDLFDDSRTLSTLIDRPTTPIAETIKMALAR</sequence>
<dbReference type="Gene3D" id="3.90.25.10">
    <property type="entry name" value="UDP-galactose 4-epimerase, domain 1"/>
    <property type="match status" value="1"/>
</dbReference>
<feature type="domain" description="NmrA-like" evidence="1">
    <location>
        <begin position="2"/>
        <end position="247"/>
    </location>
</feature>